<sequence>MNDKLSIFLLVVKNMNFSRTAEELFMTQPAVSQYVKNLEEELGVQLFDRSHKKIQLTKAGEIVAYYGKEIDTLSQSMKRKLDDLTSHVGGDLLLGASYSYGEYLLPKRLAAFLEVYPQVVPSICIANTAEIAEKIVDQTLDLGIIEGTVNNKWIESHKIATDHLVVVAKSGQPVHNLDTHTWIIREEGSGTREAFDNFKKEHKLNPTHTMVFGSTQLIKEAVANGLGLALLSEWTIQDEIHLNKLQIIRREDFHYQRDFHAIHLNTPFLTKTTDTFLDYLKRN</sequence>
<dbReference type="KEGG" id="rst:ATY39_12925"/>
<dbReference type="GO" id="GO:0003700">
    <property type="term" value="F:DNA-binding transcription factor activity"/>
    <property type="evidence" value="ECO:0007669"/>
    <property type="project" value="InterPro"/>
</dbReference>
<dbReference type="InterPro" id="IPR005119">
    <property type="entry name" value="LysR_subst-bd"/>
</dbReference>
<dbReference type="GO" id="GO:0000976">
    <property type="term" value="F:transcription cis-regulatory region binding"/>
    <property type="evidence" value="ECO:0007669"/>
    <property type="project" value="TreeGrafter"/>
</dbReference>
<evidence type="ECO:0000256" key="2">
    <source>
        <dbReference type="ARBA" id="ARBA00023015"/>
    </source>
</evidence>
<dbReference type="Proteomes" id="UP000076021">
    <property type="component" value="Chromosome"/>
</dbReference>
<proteinExistence type="inferred from homology"/>
<keyword evidence="7" id="KW-1185">Reference proteome</keyword>
<keyword evidence="3" id="KW-0238">DNA-binding</keyword>
<reference evidence="6 7" key="1">
    <citation type="journal article" date="2016" name="Genome Announc.">
        <title>Whole-Genome Sequence of Rummeliibacillus stabekisii Strain PP9 Isolated from Antarctic Soil.</title>
        <authorList>
            <person name="da Mota F.F."/>
            <person name="Vollu R.E."/>
            <person name="Jurelevicius D."/>
            <person name="Seldin L."/>
        </authorList>
    </citation>
    <scope>NUCLEOTIDE SEQUENCE [LARGE SCALE GENOMIC DNA]</scope>
    <source>
        <strain evidence="6 7">PP9</strain>
    </source>
</reference>
<dbReference type="SUPFAM" id="SSF46785">
    <property type="entry name" value="Winged helix' DNA-binding domain"/>
    <property type="match status" value="1"/>
</dbReference>
<dbReference type="InterPro" id="IPR036388">
    <property type="entry name" value="WH-like_DNA-bd_sf"/>
</dbReference>
<dbReference type="EMBL" id="CP014806">
    <property type="protein sequence ID" value="AMX00231.1"/>
    <property type="molecule type" value="Genomic_DNA"/>
</dbReference>
<accession>A0A143HFF8</accession>
<gene>
    <name evidence="6" type="ORF">ATY39_12925</name>
</gene>
<dbReference type="Gene3D" id="1.10.10.10">
    <property type="entry name" value="Winged helix-like DNA-binding domain superfamily/Winged helix DNA-binding domain"/>
    <property type="match status" value="1"/>
</dbReference>
<dbReference type="PROSITE" id="PS50931">
    <property type="entry name" value="HTH_LYSR"/>
    <property type="match status" value="1"/>
</dbReference>
<dbReference type="PANTHER" id="PTHR30126:SF39">
    <property type="entry name" value="HTH-TYPE TRANSCRIPTIONAL REGULATOR CYSL"/>
    <property type="match status" value="1"/>
</dbReference>
<comment type="similarity">
    <text evidence="1">Belongs to the LysR transcriptional regulatory family.</text>
</comment>
<dbReference type="InterPro" id="IPR036390">
    <property type="entry name" value="WH_DNA-bd_sf"/>
</dbReference>
<evidence type="ECO:0000256" key="1">
    <source>
        <dbReference type="ARBA" id="ARBA00009437"/>
    </source>
</evidence>
<dbReference type="OrthoDB" id="9785745at2"/>
<dbReference type="CDD" id="cd08420">
    <property type="entry name" value="PBP2_CysL_like"/>
    <property type="match status" value="1"/>
</dbReference>
<dbReference type="PRINTS" id="PR00039">
    <property type="entry name" value="HTHLYSR"/>
</dbReference>
<evidence type="ECO:0000256" key="3">
    <source>
        <dbReference type="ARBA" id="ARBA00023125"/>
    </source>
</evidence>
<evidence type="ECO:0000259" key="5">
    <source>
        <dbReference type="PROSITE" id="PS50931"/>
    </source>
</evidence>
<evidence type="ECO:0000313" key="7">
    <source>
        <dbReference type="Proteomes" id="UP000076021"/>
    </source>
</evidence>
<keyword evidence="2" id="KW-0805">Transcription regulation</keyword>
<name>A0A143HFF8_9BACL</name>
<dbReference type="Pfam" id="PF00126">
    <property type="entry name" value="HTH_1"/>
    <property type="match status" value="1"/>
</dbReference>
<dbReference type="Gene3D" id="3.40.190.290">
    <property type="match status" value="1"/>
</dbReference>
<dbReference type="RefSeq" id="WP_066790390.1">
    <property type="nucleotide sequence ID" value="NZ_CP014806.1"/>
</dbReference>
<reference evidence="7" key="2">
    <citation type="submission" date="2016-03" db="EMBL/GenBank/DDBJ databases">
        <authorList>
            <person name="Ploux O."/>
        </authorList>
    </citation>
    <scope>NUCLEOTIDE SEQUENCE [LARGE SCALE GENOMIC DNA]</scope>
    <source>
        <strain evidence="7">PP9</strain>
    </source>
</reference>
<dbReference type="FunFam" id="1.10.10.10:FF:000001">
    <property type="entry name" value="LysR family transcriptional regulator"/>
    <property type="match status" value="1"/>
</dbReference>
<dbReference type="AlphaFoldDB" id="A0A143HFF8"/>
<dbReference type="SUPFAM" id="SSF53850">
    <property type="entry name" value="Periplasmic binding protein-like II"/>
    <property type="match status" value="1"/>
</dbReference>
<protein>
    <recommendedName>
        <fullName evidence="5">HTH lysR-type domain-containing protein</fullName>
    </recommendedName>
</protein>
<dbReference type="PANTHER" id="PTHR30126">
    <property type="entry name" value="HTH-TYPE TRANSCRIPTIONAL REGULATOR"/>
    <property type="match status" value="1"/>
</dbReference>
<dbReference type="InterPro" id="IPR000847">
    <property type="entry name" value="LysR_HTH_N"/>
</dbReference>
<feature type="domain" description="HTH lysR-type" evidence="5">
    <location>
        <begin position="1"/>
        <end position="57"/>
    </location>
</feature>
<keyword evidence="4" id="KW-0804">Transcription</keyword>
<evidence type="ECO:0000313" key="6">
    <source>
        <dbReference type="EMBL" id="AMX00231.1"/>
    </source>
</evidence>
<dbReference type="Pfam" id="PF03466">
    <property type="entry name" value="LysR_substrate"/>
    <property type="match status" value="1"/>
</dbReference>
<organism evidence="6 7">
    <name type="scientific">Rummeliibacillus stabekisii</name>
    <dbReference type="NCBI Taxonomy" id="241244"/>
    <lineage>
        <taxon>Bacteria</taxon>
        <taxon>Bacillati</taxon>
        <taxon>Bacillota</taxon>
        <taxon>Bacilli</taxon>
        <taxon>Bacillales</taxon>
        <taxon>Caryophanaceae</taxon>
        <taxon>Rummeliibacillus</taxon>
    </lineage>
</organism>
<evidence type="ECO:0000256" key="4">
    <source>
        <dbReference type="ARBA" id="ARBA00023163"/>
    </source>
</evidence>